<name>A0ABR1M321_9PEZI</name>
<evidence type="ECO:0000313" key="7">
    <source>
        <dbReference type="Proteomes" id="UP001360953"/>
    </source>
</evidence>
<dbReference type="PROSITE" id="PS50048">
    <property type="entry name" value="ZN2_CY6_FUNGAL_2"/>
    <property type="match status" value="1"/>
</dbReference>
<accession>A0ABR1M321</accession>
<dbReference type="InterPro" id="IPR036864">
    <property type="entry name" value="Zn2-C6_fun-type_DNA-bd_sf"/>
</dbReference>
<dbReference type="Gene3D" id="4.10.240.10">
    <property type="entry name" value="Zn(2)-C6 fungal-type DNA-binding domain"/>
    <property type="match status" value="1"/>
</dbReference>
<evidence type="ECO:0000313" key="6">
    <source>
        <dbReference type="EMBL" id="KAK7541990.1"/>
    </source>
</evidence>
<dbReference type="CDD" id="cd00067">
    <property type="entry name" value="GAL4"/>
    <property type="match status" value="1"/>
</dbReference>
<protein>
    <recommendedName>
        <fullName evidence="5">Zn(2)-C6 fungal-type domain-containing protein</fullName>
    </recommendedName>
</protein>
<keyword evidence="3" id="KW-0175">Coiled coil</keyword>
<proteinExistence type="predicted"/>
<evidence type="ECO:0000259" key="5">
    <source>
        <dbReference type="PROSITE" id="PS50048"/>
    </source>
</evidence>
<dbReference type="InterPro" id="IPR001138">
    <property type="entry name" value="Zn2Cys6_DnaBD"/>
</dbReference>
<feature type="domain" description="Zn(2)-C6 fungal-type" evidence="5">
    <location>
        <begin position="61"/>
        <end position="94"/>
    </location>
</feature>
<dbReference type="PANTHER" id="PTHR47256">
    <property type="entry name" value="ZN(II)2CYS6 TRANSCRIPTION FACTOR (EUROFUNG)-RELATED"/>
    <property type="match status" value="1"/>
</dbReference>
<dbReference type="EMBL" id="JBBPEH010000002">
    <property type="protein sequence ID" value="KAK7541990.1"/>
    <property type="molecule type" value="Genomic_DNA"/>
</dbReference>
<feature type="compositionally biased region" description="Low complexity" evidence="4">
    <location>
        <begin position="670"/>
        <end position="684"/>
    </location>
</feature>
<dbReference type="GeneID" id="92031903"/>
<organism evidence="6 7">
    <name type="scientific">Phyllosticta citribraziliensis</name>
    <dbReference type="NCBI Taxonomy" id="989973"/>
    <lineage>
        <taxon>Eukaryota</taxon>
        <taxon>Fungi</taxon>
        <taxon>Dikarya</taxon>
        <taxon>Ascomycota</taxon>
        <taxon>Pezizomycotina</taxon>
        <taxon>Dothideomycetes</taxon>
        <taxon>Dothideomycetes incertae sedis</taxon>
        <taxon>Botryosphaeriales</taxon>
        <taxon>Phyllostictaceae</taxon>
        <taxon>Phyllosticta</taxon>
    </lineage>
</organism>
<dbReference type="CDD" id="cd12148">
    <property type="entry name" value="fungal_TF_MHR"/>
    <property type="match status" value="1"/>
</dbReference>
<reference evidence="6 7" key="1">
    <citation type="submission" date="2024-04" db="EMBL/GenBank/DDBJ databases">
        <title>Phyllosticta paracitricarpa is synonymous to the EU quarantine fungus P. citricarpa based on phylogenomic analyses.</title>
        <authorList>
            <consortium name="Lawrence Berkeley National Laboratory"/>
            <person name="Van ingen-buijs V.A."/>
            <person name="Van westerhoven A.C."/>
            <person name="Haridas S."/>
            <person name="Skiadas P."/>
            <person name="Martin F."/>
            <person name="Groenewald J.Z."/>
            <person name="Crous P.W."/>
            <person name="Seidl M.F."/>
        </authorList>
    </citation>
    <scope>NUCLEOTIDE SEQUENCE [LARGE SCALE GENOMIC DNA]</scope>
    <source>
        <strain evidence="6 7">CPC 17464</strain>
    </source>
</reference>
<dbReference type="InterPro" id="IPR007219">
    <property type="entry name" value="XnlR_reg_dom"/>
</dbReference>
<keyword evidence="1" id="KW-0479">Metal-binding</keyword>
<dbReference type="PANTHER" id="PTHR47256:SF1">
    <property type="entry name" value="ZN(II)2CYS6 TRANSCRIPTION FACTOR (EUROFUNG)"/>
    <property type="match status" value="1"/>
</dbReference>
<dbReference type="PROSITE" id="PS00463">
    <property type="entry name" value="ZN2_CY6_FUNGAL_1"/>
    <property type="match status" value="1"/>
</dbReference>
<keyword evidence="2" id="KW-0539">Nucleus</keyword>
<gene>
    <name evidence="6" type="ORF">J3D65DRAFT_612208</name>
</gene>
<comment type="caution">
    <text evidence="6">The sequence shown here is derived from an EMBL/GenBank/DDBJ whole genome shotgun (WGS) entry which is preliminary data.</text>
</comment>
<evidence type="ECO:0000256" key="1">
    <source>
        <dbReference type="ARBA" id="ARBA00022723"/>
    </source>
</evidence>
<dbReference type="Pfam" id="PF04082">
    <property type="entry name" value="Fungal_trans"/>
    <property type="match status" value="1"/>
</dbReference>
<evidence type="ECO:0000256" key="2">
    <source>
        <dbReference type="ARBA" id="ARBA00023242"/>
    </source>
</evidence>
<evidence type="ECO:0000256" key="3">
    <source>
        <dbReference type="SAM" id="Coils"/>
    </source>
</evidence>
<dbReference type="SUPFAM" id="SSF57701">
    <property type="entry name" value="Zn2/Cys6 DNA-binding domain"/>
    <property type="match status" value="1"/>
</dbReference>
<sequence length="695" mass="77584">MSAFRPIHPSPNSPLSQPAIAHDSSYSDRNAQRDGSTDEQETGSVHRARKRRAPAHVSRNACTNCKSARAKCDGQDPDPCGRCIARDMKNQCRYEMHVKQVKEDMVRKIKSLEQQNANLQGSMNEREDQIEAIFDALKTSDRGPEALIRLRAGQSCEEMASWLGACSVRDVGRASPGSETRMSDIVENYESSMRLNSPCQPSYSGSILQWTSVTSDPGLLQHLTSLFFSWVHPVHMLFDEECFRESCAKGDTRYCSPALVNIICAMGCLYLVDPEEREGQSKQLLNRFLAQALEDVGKESPQNLTYAVTYCILFLVEVGRNEARKASSHLRLAVESLKSLARWEYSSEAVDVLVCGAHSLSAIWSALTFQRLPFPGSQTSAWRNDNTEIKTDTRWTPYRFPQDAFGHVASHTSIVSKQLSKLSRIINDIGSTYFAQEGRVEARSVVGIYQRLREWKRNSPAPLSMESDRSRDSCQLPHVLFVNMLYNVCLCHLLHPISDLDELPMATRDQIKSIVDQSAVEGIKQLERYRHLYTLRYQSPLLAFCVVHICVAVLQGRKSTPEDSYLTIRFGLEAMEEALPGFEYAGPLGLLFCRAVAELDLAAPDALNTLMSTLPEYGPEELLDACERVTCTQPRSTLVGRIDKSFGDEFVQLWRQTVGGLDGKNRRQQGSAASTGASTSGSSARLMQIKSVVNP</sequence>
<dbReference type="RefSeq" id="XP_066658283.1">
    <property type="nucleotide sequence ID" value="XM_066798997.1"/>
</dbReference>
<dbReference type="InterPro" id="IPR053187">
    <property type="entry name" value="Notoamide_regulator"/>
</dbReference>
<evidence type="ECO:0000256" key="4">
    <source>
        <dbReference type="SAM" id="MobiDB-lite"/>
    </source>
</evidence>
<keyword evidence="7" id="KW-1185">Reference proteome</keyword>
<feature type="region of interest" description="Disordered" evidence="4">
    <location>
        <begin position="661"/>
        <end position="684"/>
    </location>
</feature>
<dbReference type="Proteomes" id="UP001360953">
    <property type="component" value="Unassembled WGS sequence"/>
</dbReference>
<feature type="coiled-coil region" evidence="3">
    <location>
        <begin position="102"/>
        <end position="129"/>
    </location>
</feature>
<dbReference type="SMART" id="SM00066">
    <property type="entry name" value="GAL4"/>
    <property type="match status" value="1"/>
</dbReference>
<feature type="region of interest" description="Disordered" evidence="4">
    <location>
        <begin position="1"/>
        <end position="60"/>
    </location>
</feature>